<evidence type="ECO:0000313" key="1">
    <source>
        <dbReference type="EMBL" id="QMS89134.1"/>
    </source>
</evidence>
<organism evidence="1 2">
    <name type="scientific">Nostoc edaphicum CCNP1411</name>
    <dbReference type="NCBI Taxonomy" id="1472755"/>
    <lineage>
        <taxon>Bacteria</taxon>
        <taxon>Bacillati</taxon>
        <taxon>Cyanobacteriota</taxon>
        <taxon>Cyanophyceae</taxon>
        <taxon>Nostocales</taxon>
        <taxon>Nostocaceae</taxon>
        <taxon>Nostoc</taxon>
    </lineage>
</organism>
<accession>A0A7D7LDF9</accession>
<reference evidence="2" key="1">
    <citation type="submission" date="2020-06" db="EMBL/GenBank/DDBJ databases">
        <title>Nostoc edaphicum CCNP1411 genome.</title>
        <authorList>
            <person name="Fidor A."/>
            <person name="Grabski M."/>
            <person name="Gawor J."/>
            <person name="Gromadka R."/>
            <person name="Wegrzyn G."/>
            <person name="Mazur-Marzec H."/>
        </authorList>
    </citation>
    <scope>NUCLEOTIDE SEQUENCE [LARGE SCALE GENOMIC DNA]</scope>
    <source>
        <strain evidence="2">CCNP1411</strain>
    </source>
</reference>
<proteinExistence type="predicted"/>
<protein>
    <submittedName>
        <fullName evidence="1">Uncharacterized protein</fullName>
    </submittedName>
</protein>
<dbReference type="AlphaFoldDB" id="A0A7D7LDF9"/>
<dbReference type="EMBL" id="CP054698">
    <property type="protein sequence ID" value="QMS89134.1"/>
    <property type="molecule type" value="Genomic_DNA"/>
</dbReference>
<dbReference type="Proteomes" id="UP000514713">
    <property type="component" value="Chromosome"/>
</dbReference>
<sequence length="287" mass="32718">MNSTTLNTAAEILEAFRTCENAGEEIDLFESVATRADSPLEAFVEILKEVKLEAILALTIQAFGKITDADVKERLKQSSDLLKLLSEQAQSGKTDLIRWSAATTIENLGFDFISVSRHLAEEPKKIAEKIMQLKIKRFADANLTHSNDYDEYLRFWTYGNYNKLREVTLGLDYEVLNLHWTKCIKQNDSKDEDFNKYDVCYKVINSLALKGVKEINIALERATSVMDDNSHLDENEVFEGIGNTFASMYAKDGDHHIKNLILCLRSNNHITRFRAANNILNNRSVER</sequence>
<name>A0A7D7LDF9_9NOSO</name>
<evidence type="ECO:0000313" key="2">
    <source>
        <dbReference type="Proteomes" id="UP000514713"/>
    </source>
</evidence>
<dbReference type="RefSeq" id="WP_181932191.1">
    <property type="nucleotide sequence ID" value="NZ_CP054698.1"/>
</dbReference>
<keyword evidence="2" id="KW-1185">Reference proteome</keyword>
<dbReference type="KEGG" id="ned:HUN01_16680"/>
<gene>
    <name evidence="1" type="ORF">HUN01_16680</name>
</gene>